<name>A0A266QCP9_9GAMM</name>
<dbReference type="PANTHER" id="PTHR30097:SF4">
    <property type="entry name" value="SLR6042 PROTEIN"/>
    <property type="match status" value="1"/>
</dbReference>
<feature type="domain" description="CzcB-like barrel-sandwich hybrid" evidence="4">
    <location>
        <begin position="90"/>
        <end position="159"/>
    </location>
</feature>
<keyword evidence="3" id="KW-0732">Signal</keyword>
<dbReference type="GO" id="GO:0030288">
    <property type="term" value="C:outer membrane-bounded periplasmic space"/>
    <property type="evidence" value="ECO:0007669"/>
    <property type="project" value="TreeGrafter"/>
</dbReference>
<feature type="domain" description="CzcB-like C-terminal circularly permuted SH3-like" evidence="5">
    <location>
        <begin position="244"/>
        <end position="307"/>
    </location>
</feature>
<dbReference type="EMBL" id="NHNI01000001">
    <property type="protein sequence ID" value="OZY87416.1"/>
    <property type="molecule type" value="Genomic_DNA"/>
</dbReference>
<dbReference type="InterPro" id="IPR011053">
    <property type="entry name" value="Single_hybrid_motif"/>
</dbReference>
<dbReference type="GO" id="GO:0060003">
    <property type="term" value="P:copper ion export"/>
    <property type="evidence" value="ECO:0007669"/>
    <property type="project" value="TreeGrafter"/>
</dbReference>
<dbReference type="InterPro" id="IPR051909">
    <property type="entry name" value="MFP_Cation_Efflux"/>
</dbReference>
<dbReference type="Gene3D" id="2.40.50.100">
    <property type="match status" value="1"/>
</dbReference>
<evidence type="ECO:0000256" key="2">
    <source>
        <dbReference type="SAM" id="MobiDB-lite"/>
    </source>
</evidence>
<dbReference type="GO" id="GO:0015679">
    <property type="term" value="P:plasma membrane copper ion transport"/>
    <property type="evidence" value="ECO:0007669"/>
    <property type="project" value="TreeGrafter"/>
</dbReference>
<comment type="caution">
    <text evidence="6">The sequence shown here is derived from an EMBL/GenBank/DDBJ whole genome shotgun (WGS) entry which is preliminary data.</text>
</comment>
<sequence>MKLLINSLFLTLCLSGPVLAHDDKDHGHKDEPDHEQGHDHGDAAHDERTHVEISRELADKTAISSVIAAEGVLQQRIKLYGTLVVDPLRLSHIQARYPGLIRKVNPSIGTRVKAGELLATVESNESLREYPLLSPIEGTVVERHANAGEFSGDKVLFSILDERMLELHLQAFPADASKIKAGQPILVAADGQQTQTHIEYITPRFGDTPTLEVHAPVDNSAGHWVPNQAVEGWITLAETQVPLRVDNRALQTFEGKPGVFVKEALAAGYRYEFHPLTLGRSDGFYTEVLAGLSAGDEYALDNAYILKADLEKSGAAHEH</sequence>
<keyword evidence="1" id="KW-0813">Transport</keyword>
<dbReference type="PANTHER" id="PTHR30097">
    <property type="entry name" value="CATION EFFLUX SYSTEM PROTEIN CUSB"/>
    <property type="match status" value="1"/>
</dbReference>
<dbReference type="Pfam" id="PF25973">
    <property type="entry name" value="BSH_CzcB"/>
    <property type="match status" value="1"/>
</dbReference>
<proteinExistence type="predicted"/>
<gene>
    <name evidence="6" type="ORF">CBP51_10685</name>
</gene>
<evidence type="ECO:0000259" key="5">
    <source>
        <dbReference type="Pfam" id="PF25975"/>
    </source>
</evidence>
<keyword evidence="7" id="KW-1185">Reference proteome</keyword>
<organism evidence="6 7">
    <name type="scientific">Cellvibrio mixtus</name>
    <dbReference type="NCBI Taxonomy" id="39650"/>
    <lineage>
        <taxon>Bacteria</taxon>
        <taxon>Pseudomonadati</taxon>
        <taxon>Pseudomonadota</taxon>
        <taxon>Gammaproteobacteria</taxon>
        <taxon>Cellvibrionales</taxon>
        <taxon>Cellvibrionaceae</taxon>
        <taxon>Cellvibrio</taxon>
    </lineage>
</organism>
<dbReference type="Proteomes" id="UP000216101">
    <property type="component" value="Unassembled WGS sequence"/>
</dbReference>
<evidence type="ECO:0000259" key="4">
    <source>
        <dbReference type="Pfam" id="PF25973"/>
    </source>
</evidence>
<dbReference type="SUPFAM" id="SSF51230">
    <property type="entry name" value="Single hybrid motif"/>
    <property type="match status" value="1"/>
</dbReference>
<dbReference type="Gene3D" id="2.40.420.20">
    <property type="match status" value="1"/>
</dbReference>
<dbReference type="RefSeq" id="WP_094984825.1">
    <property type="nucleotide sequence ID" value="NZ_NHNI01000001.1"/>
</dbReference>
<protein>
    <submittedName>
        <fullName evidence="6">Uncharacterized protein</fullName>
    </submittedName>
</protein>
<accession>A0A266QCP9</accession>
<dbReference type="AlphaFoldDB" id="A0A266QCP9"/>
<evidence type="ECO:0000256" key="3">
    <source>
        <dbReference type="SAM" id="SignalP"/>
    </source>
</evidence>
<dbReference type="Pfam" id="PF25975">
    <property type="entry name" value="CzcB_C"/>
    <property type="match status" value="1"/>
</dbReference>
<evidence type="ECO:0000313" key="6">
    <source>
        <dbReference type="EMBL" id="OZY87416.1"/>
    </source>
</evidence>
<feature type="region of interest" description="Disordered" evidence="2">
    <location>
        <begin position="23"/>
        <end position="49"/>
    </location>
</feature>
<reference evidence="7" key="1">
    <citation type="submission" date="2017-05" db="EMBL/GenBank/DDBJ databases">
        <authorList>
            <person name="Barney B.M."/>
        </authorList>
    </citation>
    <scope>NUCLEOTIDE SEQUENCE [LARGE SCALE GENOMIC DNA]</scope>
    <source>
        <strain evidence="7">PSBB022</strain>
    </source>
</reference>
<dbReference type="InterPro" id="IPR058649">
    <property type="entry name" value="CzcB_C"/>
</dbReference>
<feature type="chain" id="PRO_5012492661" evidence="3">
    <location>
        <begin position="21"/>
        <end position="319"/>
    </location>
</feature>
<dbReference type="GO" id="GO:0046914">
    <property type="term" value="F:transition metal ion binding"/>
    <property type="evidence" value="ECO:0007669"/>
    <property type="project" value="TreeGrafter"/>
</dbReference>
<evidence type="ECO:0000256" key="1">
    <source>
        <dbReference type="ARBA" id="ARBA00022448"/>
    </source>
</evidence>
<dbReference type="InterPro" id="IPR058647">
    <property type="entry name" value="BSH_CzcB-like"/>
</dbReference>
<feature type="signal peptide" evidence="3">
    <location>
        <begin position="1"/>
        <end position="20"/>
    </location>
</feature>
<evidence type="ECO:0000313" key="7">
    <source>
        <dbReference type="Proteomes" id="UP000216101"/>
    </source>
</evidence>